<reference evidence="2 3" key="1">
    <citation type="submission" date="2024-11" db="EMBL/GenBank/DDBJ databases">
        <title>A near-complete genome assembly of Cinchona calisaya.</title>
        <authorList>
            <person name="Lian D.C."/>
            <person name="Zhao X.W."/>
            <person name="Wei L."/>
        </authorList>
    </citation>
    <scope>NUCLEOTIDE SEQUENCE [LARGE SCALE GENOMIC DNA]</scope>
    <source>
        <tissue evidence="2">Nenye</tissue>
    </source>
</reference>
<comment type="caution">
    <text evidence="2">The sequence shown here is derived from an EMBL/GenBank/DDBJ whole genome shotgun (WGS) entry which is preliminary data.</text>
</comment>
<dbReference type="SUPFAM" id="SSF81653">
    <property type="entry name" value="Calcium ATPase, transduction domain A"/>
    <property type="match status" value="1"/>
</dbReference>
<feature type="region of interest" description="Disordered" evidence="1">
    <location>
        <begin position="169"/>
        <end position="199"/>
    </location>
</feature>
<proteinExistence type="predicted"/>
<dbReference type="Proteomes" id="UP001630127">
    <property type="component" value="Unassembled WGS sequence"/>
</dbReference>
<gene>
    <name evidence="2" type="ORF">ACH5RR_032467</name>
</gene>
<name>A0ABD2YMD6_9GENT</name>
<dbReference type="EMBL" id="JBJUIK010000013">
    <property type="protein sequence ID" value="KAL3507085.1"/>
    <property type="molecule type" value="Genomic_DNA"/>
</dbReference>
<feature type="compositionally biased region" description="Acidic residues" evidence="1">
    <location>
        <begin position="169"/>
        <end position="192"/>
    </location>
</feature>
<protein>
    <submittedName>
        <fullName evidence="2">Uncharacterized protein</fullName>
    </submittedName>
</protein>
<organism evidence="2 3">
    <name type="scientific">Cinchona calisaya</name>
    <dbReference type="NCBI Taxonomy" id="153742"/>
    <lineage>
        <taxon>Eukaryota</taxon>
        <taxon>Viridiplantae</taxon>
        <taxon>Streptophyta</taxon>
        <taxon>Embryophyta</taxon>
        <taxon>Tracheophyta</taxon>
        <taxon>Spermatophyta</taxon>
        <taxon>Magnoliopsida</taxon>
        <taxon>eudicotyledons</taxon>
        <taxon>Gunneridae</taxon>
        <taxon>Pentapetalae</taxon>
        <taxon>asterids</taxon>
        <taxon>lamiids</taxon>
        <taxon>Gentianales</taxon>
        <taxon>Rubiaceae</taxon>
        <taxon>Cinchonoideae</taxon>
        <taxon>Cinchoneae</taxon>
        <taxon>Cinchona</taxon>
    </lineage>
</organism>
<evidence type="ECO:0000313" key="2">
    <source>
        <dbReference type="EMBL" id="KAL3507085.1"/>
    </source>
</evidence>
<sequence>MPLGYVCCYGWEKNQGLNIRYHGDIVPLRIGDQIPSDGILVSGHLRLTNQDLKAPFLMSGCKLADGYGTMLLSDLTTCDACIAAGLQVQSQLLGICGNKSHSAPFFYFTILYAASVVNEFGPQGNVAISCTFNLQIKKPKKRHSAVDFGLIGASLVSWCLMARKAYDEDEIEDEGGEREGENANDEIEDEGGERDGENATVVYMLRR</sequence>
<evidence type="ECO:0000313" key="3">
    <source>
        <dbReference type="Proteomes" id="UP001630127"/>
    </source>
</evidence>
<dbReference type="AlphaFoldDB" id="A0ABD2YMD6"/>
<accession>A0ABD2YMD6</accession>
<evidence type="ECO:0000256" key="1">
    <source>
        <dbReference type="SAM" id="MobiDB-lite"/>
    </source>
</evidence>
<keyword evidence="3" id="KW-1185">Reference proteome</keyword>
<dbReference type="InterPro" id="IPR008250">
    <property type="entry name" value="ATPase_P-typ_transduc_dom_A_sf"/>
</dbReference>